<evidence type="ECO:0000256" key="3">
    <source>
        <dbReference type="ARBA" id="ARBA00022692"/>
    </source>
</evidence>
<dbReference type="InterPro" id="IPR017452">
    <property type="entry name" value="GPCR_Rhodpsn_7TM"/>
</dbReference>
<dbReference type="InterPro" id="IPR000276">
    <property type="entry name" value="GPCR_Rhodpsn"/>
</dbReference>
<feature type="transmembrane region" description="Helical" evidence="7">
    <location>
        <begin position="539"/>
        <end position="560"/>
    </location>
</feature>
<feature type="domain" description="G-protein coupled receptors family 1 profile" evidence="8">
    <location>
        <begin position="319"/>
        <end position="558"/>
    </location>
</feature>
<keyword evidence="5 7" id="KW-0472">Membrane</keyword>
<keyword evidence="6" id="KW-0807">Transducer</keyword>
<dbReference type="PANTHER" id="PTHR22750">
    <property type="entry name" value="G-PROTEIN COUPLED RECEPTOR"/>
    <property type="match status" value="1"/>
</dbReference>
<feature type="transmembrane region" description="Helical" evidence="7">
    <location>
        <begin position="134"/>
        <end position="157"/>
    </location>
</feature>
<feature type="transmembrane region" description="Helical" evidence="7">
    <location>
        <begin position="447"/>
        <end position="465"/>
    </location>
</feature>
<feature type="transmembrane region" description="Helical" evidence="7">
    <location>
        <begin position="6"/>
        <end position="28"/>
    </location>
</feature>
<feature type="transmembrane region" description="Helical" evidence="7">
    <location>
        <begin position="419"/>
        <end position="441"/>
    </location>
</feature>
<keyword evidence="6" id="KW-0297">G-protein coupled receptor</keyword>
<keyword evidence="6" id="KW-0675">Receptor</keyword>
<sequence length="584" mass="66704">MTEARNFYSSYIALCVLNGFLCCIAIILNGITIHAIRKTSSLPNTLRILLLSLAFSDLGVGLLVQPLNIAFFVMEMGPNAESNPTYKITAYVQRVVVNLFYYATFFDILALSVDRFLSIYLHLRYQELVTHKRVVAVVISIWISSSFISSIHFWITTDIIRDAIYLTIELACLLTTTLLYCKIYLAVKRHKRQIQALQIQQQAQNETVGYRGRFKTAIAAFYIYLVDDRKYVCVRRLLGSLSKDVFERRTSTGSEAFSLFICLDTIKFVLLSFFSPIKTIYPRYIADCKSAMTEPNLFYPSNIVLCVVKVQLCLSAIMLNGISIHAIRKTSSLQKTLKIMLLSLAVPDLGVGLLVYPLAIMTSNAQNNPAYMVILTLFQVPLNLFYYATFFGVTALSVERFLAIFFHLRYQELVTSKRVVAAVISIWISCAFLSCIQFWTAPLIRNVVYVTIELACLLTTALLYYKIYEAVRRHAREIESLQTETLGGDITRTTRRFKSSIGTFYIYLAFLACYLPHNRTYLARLILSSCNNLGLLRHLMLYTSTLTWLNSSLNPLIYTWKMKPVRLAIRNNLQNILINRFSRG</sequence>
<feature type="transmembrane region" description="Helical" evidence="7">
    <location>
        <begin position="91"/>
        <end position="113"/>
    </location>
</feature>
<evidence type="ECO:0000259" key="8">
    <source>
        <dbReference type="PROSITE" id="PS50262"/>
    </source>
</evidence>
<feature type="transmembrane region" description="Helical" evidence="7">
    <location>
        <begin position="48"/>
        <end position="71"/>
    </location>
</feature>
<feature type="transmembrane region" description="Helical" evidence="7">
    <location>
        <begin position="339"/>
        <end position="359"/>
    </location>
</feature>
<gene>
    <name evidence="9" type="ORF">PLOB_00000187</name>
</gene>
<keyword evidence="4 7" id="KW-1133">Transmembrane helix</keyword>
<dbReference type="Proteomes" id="UP001159405">
    <property type="component" value="Unassembled WGS sequence"/>
</dbReference>
<dbReference type="PROSITE" id="PS50262">
    <property type="entry name" value="G_PROTEIN_RECEP_F1_2"/>
    <property type="match status" value="2"/>
</dbReference>
<organism evidence="9 10">
    <name type="scientific">Porites lobata</name>
    <dbReference type="NCBI Taxonomy" id="104759"/>
    <lineage>
        <taxon>Eukaryota</taxon>
        <taxon>Metazoa</taxon>
        <taxon>Cnidaria</taxon>
        <taxon>Anthozoa</taxon>
        <taxon>Hexacorallia</taxon>
        <taxon>Scleractinia</taxon>
        <taxon>Fungiina</taxon>
        <taxon>Poritidae</taxon>
        <taxon>Porites</taxon>
    </lineage>
</organism>
<evidence type="ECO:0000313" key="9">
    <source>
        <dbReference type="EMBL" id="CAH3032678.1"/>
    </source>
</evidence>
<feature type="transmembrane region" description="Helical" evidence="7">
    <location>
        <begin position="371"/>
        <end position="398"/>
    </location>
</feature>
<comment type="similarity">
    <text evidence="6">Belongs to the G-protein coupled receptor 1 family.</text>
</comment>
<protein>
    <recommendedName>
        <fullName evidence="8">G-protein coupled receptors family 1 profile domain-containing protein</fullName>
    </recommendedName>
</protein>
<dbReference type="SUPFAM" id="SSF81321">
    <property type="entry name" value="Family A G protein-coupled receptor-like"/>
    <property type="match status" value="2"/>
</dbReference>
<feature type="domain" description="G-protein coupled receptors family 1 profile" evidence="8">
    <location>
        <begin position="28"/>
        <end position="285"/>
    </location>
</feature>
<keyword evidence="2" id="KW-1003">Cell membrane</keyword>
<dbReference type="Gene3D" id="1.20.1070.10">
    <property type="entry name" value="Rhodopsin 7-helix transmembrane proteins"/>
    <property type="match status" value="2"/>
</dbReference>
<dbReference type="CDD" id="cd00637">
    <property type="entry name" value="7tm_classA_rhodopsin-like"/>
    <property type="match status" value="2"/>
</dbReference>
<dbReference type="PROSITE" id="PS00237">
    <property type="entry name" value="G_PROTEIN_RECEP_F1_1"/>
    <property type="match status" value="2"/>
</dbReference>
<evidence type="ECO:0000256" key="2">
    <source>
        <dbReference type="ARBA" id="ARBA00022475"/>
    </source>
</evidence>
<evidence type="ECO:0000313" key="10">
    <source>
        <dbReference type="Proteomes" id="UP001159405"/>
    </source>
</evidence>
<keyword evidence="10" id="KW-1185">Reference proteome</keyword>
<proteinExistence type="inferred from homology"/>
<comment type="caution">
    <text evidence="9">The sequence shown here is derived from an EMBL/GenBank/DDBJ whole genome shotgun (WGS) entry which is preliminary data.</text>
</comment>
<dbReference type="Pfam" id="PF00001">
    <property type="entry name" value="7tm_1"/>
    <property type="match status" value="3"/>
</dbReference>
<feature type="transmembrane region" description="Helical" evidence="7">
    <location>
        <begin position="256"/>
        <end position="277"/>
    </location>
</feature>
<evidence type="ECO:0000256" key="1">
    <source>
        <dbReference type="ARBA" id="ARBA00004651"/>
    </source>
</evidence>
<feature type="transmembrane region" description="Helical" evidence="7">
    <location>
        <begin position="501"/>
        <end position="519"/>
    </location>
</feature>
<evidence type="ECO:0000256" key="4">
    <source>
        <dbReference type="ARBA" id="ARBA00022989"/>
    </source>
</evidence>
<feature type="transmembrane region" description="Helical" evidence="7">
    <location>
        <begin position="297"/>
        <end position="319"/>
    </location>
</feature>
<name>A0ABN8MRQ9_9CNID</name>
<feature type="transmembrane region" description="Helical" evidence="7">
    <location>
        <begin position="163"/>
        <end position="185"/>
    </location>
</feature>
<reference evidence="9 10" key="1">
    <citation type="submission" date="2022-05" db="EMBL/GenBank/DDBJ databases">
        <authorList>
            <consortium name="Genoscope - CEA"/>
            <person name="William W."/>
        </authorList>
    </citation>
    <scope>NUCLEOTIDE SEQUENCE [LARGE SCALE GENOMIC DNA]</scope>
</reference>
<evidence type="ECO:0000256" key="5">
    <source>
        <dbReference type="ARBA" id="ARBA00023136"/>
    </source>
</evidence>
<dbReference type="PRINTS" id="PR00237">
    <property type="entry name" value="GPCRRHODOPSN"/>
</dbReference>
<keyword evidence="3 6" id="KW-0812">Transmembrane</keyword>
<accession>A0ABN8MRQ9</accession>
<evidence type="ECO:0000256" key="6">
    <source>
        <dbReference type="RuleBase" id="RU000688"/>
    </source>
</evidence>
<comment type="subcellular location">
    <subcellularLocation>
        <location evidence="1">Cell membrane</location>
        <topology evidence="1">Multi-pass membrane protein</topology>
    </subcellularLocation>
</comment>
<evidence type="ECO:0000256" key="7">
    <source>
        <dbReference type="SAM" id="Phobius"/>
    </source>
</evidence>
<dbReference type="EMBL" id="CALNXK010000001">
    <property type="protein sequence ID" value="CAH3032678.1"/>
    <property type="molecule type" value="Genomic_DNA"/>
</dbReference>